<dbReference type="SUPFAM" id="SSF52540">
    <property type="entry name" value="P-loop containing nucleoside triphosphate hydrolases"/>
    <property type="match status" value="1"/>
</dbReference>
<keyword evidence="2" id="KW-1185">Reference proteome</keyword>
<dbReference type="InterPro" id="IPR027417">
    <property type="entry name" value="P-loop_NTPase"/>
</dbReference>
<name>A0A2R4SVN8_9ACTN</name>
<proteinExistence type="predicted"/>
<evidence type="ECO:0000313" key="2">
    <source>
        <dbReference type="Proteomes" id="UP000244201"/>
    </source>
</evidence>
<dbReference type="Proteomes" id="UP000244201">
    <property type="component" value="Chromosome"/>
</dbReference>
<dbReference type="KEGG" id="slk:SLUN_00215"/>
<organism evidence="1 2">
    <name type="scientific">Streptomyces lunaelactis</name>
    <dbReference type="NCBI Taxonomy" id="1535768"/>
    <lineage>
        <taxon>Bacteria</taxon>
        <taxon>Bacillati</taxon>
        <taxon>Actinomycetota</taxon>
        <taxon>Actinomycetes</taxon>
        <taxon>Kitasatosporales</taxon>
        <taxon>Streptomycetaceae</taxon>
        <taxon>Streptomyces</taxon>
    </lineage>
</organism>
<protein>
    <recommendedName>
        <fullName evidence="3">ParA family protein</fullName>
    </recommendedName>
</protein>
<evidence type="ECO:0000313" key="1">
    <source>
        <dbReference type="EMBL" id="AVZ70928.1"/>
    </source>
</evidence>
<gene>
    <name evidence="1" type="ORF">SLUN_00215</name>
</gene>
<sequence>MAVIALVGLPGAPGVTSTALALLRTWPLGGGWRLVLAECDPDGGAILPGALSGRVPADRGLPNLAVSSRTQELVTSFWTQLMALTGEGDGERSRLLLPGLTEPGQAPSLGPVWSQLADLFVAIEEHQHDVLIDLGRDGAFGPSSVLARRADAVVVVVRGTLRSVHAAKPRIAMLRALLDGDQRSGTGSEALSVLLITEGPYGTREVEEALNVPVIATLPHRPKEAAVLSDGAPEDRRFAGSELMRAARTAVDPIQRHVSKQRARIAAPLHQWLGVVADAR</sequence>
<dbReference type="Gene3D" id="3.40.50.300">
    <property type="entry name" value="P-loop containing nucleotide triphosphate hydrolases"/>
    <property type="match status" value="1"/>
</dbReference>
<dbReference type="OrthoDB" id="5243870at2"/>
<accession>A0A2R4SVN8</accession>
<dbReference type="GeneID" id="55653724"/>
<dbReference type="AlphaFoldDB" id="A0A2R4SVN8"/>
<dbReference type="EMBL" id="CP026304">
    <property type="protein sequence ID" value="AVZ70928.1"/>
    <property type="molecule type" value="Genomic_DNA"/>
</dbReference>
<reference evidence="1 2" key="1">
    <citation type="submission" date="2018-01" db="EMBL/GenBank/DDBJ databases">
        <title>Complete genome sequence of Streptomyces lunaelactis MM109T, a Ferroverdin A producer isolated from cave moonmilk deposits.</title>
        <authorList>
            <person name="Naome A."/>
            <person name="Martinet L."/>
            <person name="Maciejewska M."/>
            <person name="Anderssen S."/>
            <person name="Adam D."/>
            <person name="Tenconi E."/>
            <person name="Deflandre B."/>
            <person name="Arguelles-Arias A."/>
            <person name="Calusinska M."/>
            <person name="Copieters W."/>
            <person name="Karim L."/>
            <person name="Hanikenne M."/>
            <person name="Baurain D."/>
            <person name="van Wezel G."/>
            <person name="Smargiasso N."/>
            <person name="de Pauw E."/>
            <person name="Delfosse P."/>
            <person name="Rigali S."/>
        </authorList>
    </citation>
    <scope>NUCLEOTIDE SEQUENCE [LARGE SCALE GENOMIC DNA]</scope>
    <source>
        <strain evidence="1 2">MM109</strain>
    </source>
</reference>
<dbReference type="RefSeq" id="WP_108146623.1">
    <property type="nucleotide sequence ID" value="NZ_CP026304.1"/>
</dbReference>
<evidence type="ECO:0008006" key="3">
    <source>
        <dbReference type="Google" id="ProtNLM"/>
    </source>
</evidence>